<feature type="region of interest" description="Disordered" evidence="1">
    <location>
        <begin position="98"/>
        <end position="121"/>
    </location>
</feature>
<comment type="caution">
    <text evidence="2">The sequence shown here is derived from an EMBL/GenBank/DDBJ whole genome shotgun (WGS) entry which is preliminary data.</text>
</comment>
<organism evidence="2 3">
    <name type="scientific">Symbiodinium pilosum</name>
    <name type="common">Dinoflagellate</name>
    <dbReference type="NCBI Taxonomy" id="2952"/>
    <lineage>
        <taxon>Eukaryota</taxon>
        <taxon>Sar</taxon>
        <taxon>Alveolata</taxon>
        <taxon>Dinophyceae</taxon>
        <taxon>Suessiales</taxon>
        <taxon>Symbiodiniaceae</taxon>
        <taxon>Symbiodinium</taxon>
    </lineage>
</organism>
<accession>A0A812RCZ5</accession>
<evidence type="ECO:0000256" key="1">
    <source>
        <dbReference type="SAM" id="MobiDB-lite"/>
    </source>
</evidence>
<dbReference type="EMBL" id="CAJNIZ010019768">
    <property type="protein sequence ID" value="CAE7430854.1"/>
    <property type="molecule type" value="Genomic_DNA"/>
</dbReference>
<evidence type="ECO:0000313" key="3">
    <source>
        <dbReference type="Proteomes" id="UP000649617"/>
    </source>
</evidence>
<gene>
    <name evidence="2" type="ORF">SPIL2461_LOCUS10540</name>
</gene>
<sequence length="238" mass="25349">QRGGGVDKSDNGPGAGKGKAQQISGNKGKGKGIPPKIADLPQPALAPNIQVPKTGSGSTAEASEEGELLGALLAHLGDPTALPTALAERVQTFQSANARSTGKLLHKQVARQTEARTQLQRLAKDRQVSKMSKVLEDFDNAESQWQAQLTDATELLSKASGHSTAPRSADAMDAEEAAVAQTAAEDSRSRQQTEKIQQVQKELIEALNKAKAAAEVHRDGSRTPRRKPKEEEIVDLER</sequence>
<feature type="region of interest" description="Disordered" evidence="1">
    <location>
        <begin position="157"/>
        <end position="198"/>
    </location>
</feature>
<feature type="compositionally biased region" description="Basic and acidic residues" evidence="1">
    <location>
        <begin position="212"/>
        <end position="238"/>
    </location>
</feature>
<reference evidence="2" key="1">
    <citation type="submission" date="2021-02" db="EMBL/GenBank/DDBJ databases">
        <authorList>
            <person name="Dougan E. K."/>
            <person name="Rhodes N."/>
            <person name="Thang M."/>
            <person name="Chan C."/>
        </authorList>
    </citation>
    <scope>NUCLEOTIDE SEQUENCE</scope>
</reference>
<protein>
    <submittedName>
        <fullName evidence="2">Uncharacterized protein</fullName>
    </submittedName>
</protein>
<evidence type="ECO:0000313" key="2">
    <source>
        <dbReference type="EMBL" id="CAE7430854.1"/>
    </source>
</evidence>
<feature type="non-terminal residue" evidence="2">
    <location>
        <position position="238"/>
    </location>
</feature>
<dbReference type="AlphaFoldDB" id="A0A812RCZ5"/>
<proteinExistence type="predicted"/>
<name>A0A812RCZ5_SYMPI</name>
<dbReference type="Proteomes" id="UP000649617">
    <property type="component" value="Unassembled WGS sequence"/>
</dbReference>
<feature type="non-terminal residue" evidence="2">
    <location>
        <position position="1"/>
    </location>
</feature>
<feature type="compositionally biased region" description="Basic and acidic residues" evidence="1">
    <location>
        <begin position="1"/>
        <end position="10"/>
    </location>
</feature>
<feature type="region of interest" description="Disordered" evidence="1">
    <location>
        <begin position="210"/>
        <end position="238"/>
    </location>
</feature>
<feature type="region of interest" description="Disordered" evidence="1">
    <location>
        <begin position="1"/>
        <end position="66"/>
    </location>
</feature>
<keyword evidence="3" id="KW-1185">Reference proteome</keyword>